<proteinExistence type="predicted"/>
<evidence type="ECO:0000313" key="4">
    <source>
        <dbReference type="Proteomes" id="UP000563524"/>
    </source>
</evidence>
<dbReference type="Pfam" id="PF05096">
    <property type="entry name" value="Glu_cyclase_2"/>
    <property type="match status" value="1"/>
</dbReference>
<dbReference type="GO" id="GO:0016603">
    <property type="term" value="F:glutaminyl-peptide cyclotransferase activity"/>
    <property type="evidence" value="ECO:0007669"/>
    <property type="project" value="InterPro"/>
</dbReference>
<organism evidence="3 4">
    <name type="scientific">Parvularcula dongshanensis</name>
    <dbReference type="NCBI Taxonomy" id="1173995"/>
    <lineage>
        <taxon>Bacteria</taxon>
        <taxon>Pseudomonadati</taxon>
        <taxon>Pseudomonadota</taxon>
        <taxon>Alphaproteobacteria</taxon>
        <taxon>Parvularculales</taxon>
        <taxon>Parvularculaceae</taxon>
        <taxon>Parvularcula</taxon>
    </lineage>
</organism>
<keyword evidence="2" id="KW-0732">Signal</keyword>
<dbReference type="PANTHER" id="PTHR31270">
    <property type="entry name" value="GLUTAMINYL-PEPTIDE CYCLOTRANSFERASE"/>
    <property type="match status" value="1"/>
</dbReference>
<feature type="chain" id="PRO_5032979097" evidence="2">
    <location>
        <begin position="24"/>
        <end position="289"/>
    </location>
</feature>
<dbReference type="AlphaFoldDB" id="A0A840I255"/>
<sequence length="289" mass="31652">MRRAGYASVTPVIPLLFLLLACAEPGASPAAQGQAQVQAPSEASESAAPAPQQRPDLYDVTVVRRYPHDTNAFTQGLFFANGTLYESTGQKGASRIKRLNLKTGKAVAEAALPDEVFGEGATVVGDRIVSLTWRAGQGFVHDLETLKRTATFAIEGEGWGLTYDPDTDRLILSDGTPELRFLDPETYEETGRRAVSLGGRPVADLNELEWVDGEVWANVWQQDVIVRIDPETGIVTGLIDVQPLFPANRRAEPYDDVPNGIAYEPRTGRLFLTGKRWPDIFEVTLEPRS</sequence>
<accession>A0A840I255</accession>
<protein>
    <submittedName>
        <fullName evidence="3">Glutamine cyclotransferase</fullName>
    </submittedName>
</protein>
<evidence type="ECO:0000256" key="1">
    <source>
        <dbReference type="SAM" id="MobiDB-lite"/>
    </source>
</evidence>
<dbReference type="RefSeq" id="WP_221400919.1">
    <property type="nucleotide sequence ID" value="NZ_JACHOB010000002.1"/>
</dbReference>
<comment type="caution">
    <text evidence="3">The sequence shown here is derived from an EMBL/GenBank/DDBJ whole genome shotgun (WGS) entry which is preliminary data.</text>
</comment>
<dbReference type="InterPro" id="IPR007788">
    <property type="entry name" value="QCT"/>
</dbReference>
<dbReference type="Gene3D" id="2.130.10.10">
    <property type="entry name" value="YVTN repeat-like/Quinoprotein amine dehydrogenase"/>
    <property type="match status" value="1"/>
</dbReference>
<dbReference type="InterPro" id="IPR011044">
    <property type="entry name" value="Quino_amine_DH_bsu"/>
</dbReference>
<feature type="compositionally biased region" description="Low complexity" evidence="1">
    <location>
        <begin position="32"/>
        <end position="53"/>
    </location>
</feature>
<reference evidence="3 4" key="1">
    <citation type="submission" date="2020-08" db="EMBL/GenBank/DDBJ databases">
        <title>Genomic Encyclopedia of Type Strains, Phase IV (KMG-IV): sequencing the most valuable type-strain genomes for metagenomic binning, comparative biology and taxonomic classification.</title>
        <authorList>
            <person name="Goeker M."/>
        </authorList>
    </citation>
    <scope>NUCLEOTIDE SEQUENCE [LARGE SCALE GENOMIC DNA]</scope>
    <source>
        <strain evidence="3 4">DSM 102850</strain>
    </source>
</reference>
<gene>
    <name evidence="3" type="ORF">GGQ59_001341</name>
</gene>
<feature type="signal peptide" evidence="2">
    <location>
        <begin position="1"/>
        <end position="23"/>
    </location>
</feature>
<name>A0A840I255_9PROT</name>
<evidence type="ECO:0000313" key="3">
    <source>
        <dbReference type="EMBL" id="MBB4658827.1"/>
    </source>
</evidence>
<dbReference type="EMBL" id="JACHOB010000002">
    <property type="protein sequence ID" value="MBB4658827.1"/>
    <property type="molecule type" value="Genomic_DNA"/>
</dbReference>
<keyword evidence="3" id="KW-0808">Transferase</keyword>
<dbReference type="PROSITE" id="PS51257">
    <property type="entry name" value="PROKAR_LIPOPROTEIN"/>
    <property type="match status" value="1"/>
</dbReference>
<dbReference type="Proteomes" id="UP000563524">
    <property type="component" value="Unassembled WGS sequence"/>
</dbReference>
<dbReference type="InterPro" id="IPR015943">
    <property type="entry name" value="WD40/YVTN_repeat-like_dom_sf"/>
</dbReference>
<feature type="region of interest" description="Disordered" evidence="1">
    <location>
        <begin position="32"/>
        <end position="54"/>
    </location>
</feature>
<keyword evidence="4" id="KW-1185">Reference proteome</keyword>
<dbReference type="SUPFAM" id="SSF50969">
    <property type="entry name" value="YVTN repeat-like/Quinoprotein amine dehydrogenase"/>
    <property type="match status" value="1"/>
</dbReference>
<evidence type="ECO:0000256" key="2">
    <source>
        <dbReference type="SAM" id="SignalP"/>
    </source>
</evidence>
<dbReference type="PANTHER" id="PTHR31270:SF1">
    <property type="entry name" value="GLUTAMINYL-PEPTIDE CYCLOTRANSFERASE"/>
    <property type="match status" value="1"/>
</dbReference>